<dbReference type="GO" id="GO:0006508">
    <property type="term" value="P:proteolysis"/>
    <property type="evidence" value="ECO:0007669"/>
    <property type="project" value="UniProtKB-KW"/>
</dbReference>
<dbReference type="GO" id="GO:0005829">
    <property type="term" value="C:cytosol"/>
    <property type="evidence" value="ECO:0007669"/>
    <property type="project" value="TreeGrafter"/>
</dbReference>
<dbReference type="InterPro" id="IPR001394">
    <property type="entry name" value="Peptidase_C19_UCH"/>
</dbReference>
<keyword evidence="7" id="KW-0788">Thiol protease</keyword>
<comment type="similarity">
    <text evidence="2">Belongs to the peptidase C19 family.</text>
</comment>
<dbReference type="InterPro" id="IPR038765">
    <property type="entry name" value="Papain-like_cys_pep_sf"/>
</dbReference>
<feature type="compositionally biased region" description="Polar residues" evidence="8">
    <location>
        <begin position="673"/>
        <end position="683"/>
    </location>
</feature>
<reference evidence="11" key="1">
    <citation type="submission" date="2022-12" db="EMBL/GenBank/DDBJ databases">
        <authorList>
            <person name="Petersen C."/>
        </authorList>
    </citation>
    <scope>NUCLEOTIDE SEQUENCE</scope>
    <source>
        <strain evidence="11">IBT 15544</strain>
    </source>
</reference>
<comment type="catalytic activity">
    <reaction evidence="1">
        <text>Thiol-dependent hydrolysis of ester, thioester, amide, peptide and isopeptide bonds formed by the C-terminal Gly of ubiquitin (a 76-residue protein attached to proteins as an intracellular targeting signal).</text>
        <dbReference type="EC" id="3.4.19.12"/>
    </reaction>
</comment>
<feature type="transmembrane region" description="Helical" evidence="9">
    <location>
        <begin position="32"/>
        <end position="52"/>
    </location>
</feature>
<keyword evidence="4" id="KW-0645">Protease</keyword>
<protein>
    <recommendedName>
        <fullName evidence="3">ubiquitinyl hydrolase 1</fullName>
        <ecNumber evidence="3">3.4.19.12</ecNumber>
    </recommendedName>
</protein>
<evidence type="ECO:0000256" key="5">
    <source>
        <dbReference type="ARBA" id="ARBA00022786"/>
    </source>
</evidence>
<dbReference type="InterPro" id="IPR028889">
    <property type="entry name" value="USP"/>
</dbReference>
<evidence type="ECO:0000256" key="8">
    <source>
        <dbReference type="SAM" id="MobiDB-lite"/>
    </source>
</evidence>
<feature type="domain" description="USP" evidence="10">
    <location>
        <begin position="145"/>
        <end position="594"/>
    </location>
</feature>
<gene>
    <name evidence="11" type="ORF">N7498_000744</name>
</gene>
<evidence type="ECO:0000313" key="11">
    <source>
        <dbReference type="EMBL" id="KAJ5218645.1"/>
    </source>
</evidence>
<keyword evidence="9" id="KW-0812">Transmembrane</keyword>
<accession>A0A9W9TEI1</accession>
<feature type="region of interest" description="Disordered" evidence="8">
    <location>
        <begin position="623"/>
        <end position="693"/>
    </location>
</feature>
<keyword evidence="6" id="KW-0378">Hydrolase</keyword>
<dbReference type="GeneID" id="83175107"/>
<dbReference type="Proteomes" id="UP001150904">
    <property type="component" value="Unassembled WGS sequence"/>
</dbReference>
<dbReference type="EC" id="3.4.19.12" evidence="3"/>
<keyword evidence="9" id="KW-0472">Membrane</keyword>
<dbReference type="SUPFAM" id="SSF54001">
    <property type="entry name" value="Cysteine proteinases"/>
    <property type="match status" value="1"/>
</dbReference>
<dbReference type="InterPro" id="IPR018200">
    <property type="entry name" value="USP_CS"/>
</dbReference>
<dbReference type="GO" id="GO:0004843">
    <property type="term" value="F:cysteine-type deubiquitinase activity"/>
    <property type="evidence" value="ECO:0007669"/>
    <property type="project" value="UniProtKB-EC"/>
</dbReference>
<evidence type="ECO:0000256" key="9">
    <source>
        <dbReference type="SAM" id="Phobius"/>
    </source>
</evidence>
<dbReference type="GO" id="GO:0016579">
    <property type="term" value="P:protein deubiquitination"/>
    <property type="evidence" value="ECO:0007669"/>
    <property type="project" value="InterPro"/>
</dbReference>
<reference evidence="11" key="2">
    <citation type="journal article" date="2023" name="IMA Fungus">
        <title>Comparative genomic study of the Penicillium genus elucidates a diverse pangenome and 15 lateral gene transfer events.</title>
        <authorList>
            <person name="Petersen C."/>
            <person name="Sorensen T."/>
            <person name="Nielsen M.R."/>
            <person name="Sondergaard T.E."/>
            <person name="Sorensen J.L."/>
            <person name="Fitzpatrick D.A."/>
            <person name="Frisvad J.C."/>
            <person name="Nielsen K.L."/>
        </authorList>
    </citation>
    <scope>NUCLEOTIDE SEQUENCE</scope>
    <source>
        <strain evidence="11">IBT 15544</strain>
    </source>
</reference>
<evidence type="ECO:0000256" key="4">
    <source>
        <dbReference type="ARBA" id="ARBA00022670"/>
    </source>
</evidence>
<evidence type="ECO:0000256" key="2">
    <source>
        <dbReference type="ARBA" id="ARBA00009085"/>
    </source>
</evidence>
<dbReference type="GO" id="GO:0005634">
    <property type="term" value="C:nucleus"/>
    <property type="evidence" value="ECO:0007669"/>
    <property type="project" value="TreeGrafter"/>
</dbReference>
<evidence type="ECO:0000259" key="10">
    <source>
        <dbReference type="PROSITE" id="PS50235"/>
    </source>
</evidence>
<comment type="caution">
    <text evidence="11">The sequence shown here is derived from an EMBL/GenBank/DDBJ whole genome shotgun (WGS) entry which is preliminary data.</text>
</comment>
<dbReference type="PROSITE" id="PS00973">
    <property type="entry name" value="USP_2"/>
    <property type="match status" value="1"/>
</dbReference>
<evidence type="ECO:0000256" key="7">
    <source>
        <dbReference type="ARBA" id="ARBA00022807"/>
    </source>
</evidence>
<dbReference type="Pfam" id="PF00443">
    <property type="entry name" value="UCH"/>
    <property type="match status" value="1"/>
</dbReference>
<keyword evidence="5" id="KW-0833">Ubl conjugation pathway</keyword>
<feature type="compositionally biased region" description="Polar residues" evidence="8">
    <location>
        <begin position="643"/>
        <end position="652"/>
    </location>
</feature>
<dbReference type="RefSeq" id="XP_058313218.1">
    <property type="nucleotide sequence ID" value="XM_058447807.1"/>
</dbReference>
<dbReference type="Gene3D" id="3.90.70.10">
    <property type="entry name" value="Cysteine proteinases"/>
    <property type="match status" value="1"/>
</dbReference>
<evidence type="ECO:0000256" key="1">
    <source>
        <dbReference type="ARBA" id="ARBA00000707"/>
    </source>
</evidence>
<dbReference type="EMBL" id="JAPQKR010000004">
    <property type="protein sequence ID" value="KAJ5218645.1"/>
    <property type="molecule type" value="Genomic_DNA"/>
</dbReference>
<evidence type="ECO:0000256" key="6">
    <source>
        <dbReference type="ARBA" id="ARBA00022801"/>
    </source>
</evidence>
<organism evidence="11 12">
    <name type="scientific">Penicillium cinerascens</name>
    <dbReference type="NCBI Taxonomy" id="70096"/>
    <lineage>
        <taxon>Eukaryota</taxon>
        <taxon>Fungi</taxon>
        <taxon>Dikarya</taxon>
        <taxon>Ascomycota</taxon>
        <taxon>Pezizomycotina</taxon>
        <taxon>Eurotiomycetes</taxon>
        <taxon>Eurotiomycetidae</taxon>
        <taxon>Eurotiales</taxon>
        <taxon>Aspergillaceae</taxon>
        <taxon>Penicillium</taxon>
    </lineage>
</organism>
<keyword evidence="9" id="KW-1133">Transmembrane helix</keyword>
<evidence type="ECO:0000256" key="3">
    <source>
        <dbReference type="ARBA" id="ARBA00012759"/>
    </source>
</evidence>
<name>A0A9W9TEI1_9EURO</name>
<dbReference type="CDD" id="cd02662">
    <property type="entry name" value="Peptidase_C19F"/>
    <property type="match status" value="1"/>
</dbReference>
<dbReference type="PANTHER" id="PTHR24006">
    <property type="entry name" value="UBIQUITIN CARBOXYL-TERMINAL HYDROLASE"/>
    <property type="match status" value="1"/>
</dbReference>
<dbReference type="PROSITE" id="PS50235">
    <property type="entry name" value="USP_3"/>
    <property type="match status" value="1"/>
</dbReference>
<dbReference type="PANTHER" id="PTHR24006:SF888">
    <property type="entry name" value="UBIQUITIN CARBOXYL-TERMINAL HYDROLASE 30"/>
    <property type="match status" value="1"/>
</dbReference>
<sequence length="693" mass="76364">MNARREGPDIFSNGPIHYASRSTHDETTLTGLLNNQTFACALVAVFSIYLFLDHFGFAPVSLIRLLWNILVYLTPSRLVVALDSRMSYSDPSAPSPSQMTFHLKHEAMQRIFGLDNNSFPFFPRSRSLSGLGSALLGNNKDAVPSGLGNWDNSCYQNSIIQGLASLKSLSAFLGQNVDALGEKGSFSTHQALKGIIDLLNSASNYGGKHWIPADLKSMSSWQQQDAQEYFSKVVDQIDIEIQQASRGETKNVGLKMTGPEENILRDIVQNAAPADENIETPVIEKSSLRNPLEGLLAQRVGCMRCGWTEGLSLIPFNCLTVPLGGKFEYDVRECLDQYMTLEPIEGVECAKCTLLRAHEQLKSLLGDLSEDEDLIDRSQSPGLSEAVRTSAEARLAAVKAALEEDDFAEKTLADKCHIPSKNRVTTTKSRQAVIARAPQCLAVHINRSLFDEMTGMLKKNQAAVKFPKILDLNDWCLGTRIAEKSGDAIERWVTNPSETMLPRPGESVRLPCRQYELRAIITHYGRHENGHYICYRKYPTAEFPAPVPDEVLQAEGDKEKPERWYRLSDDDVQMVSEGNVMSQGGAFMLFYEAIDIQLSAQPEEPMKSGSSQCAHVESVSNYTMSEDMSTTSSPTDPESSTSRATSVSTPDRNSLPIEDMKAPVPSLKISNAVDINTQDSGDTLGSPYAIPAS</sequence>
<dbReference type="OrthoDB" id="2020758at2759"/>
<dbReference type="InterPro" id="IPR050164">
    <property type="entry name" value="Peptidase_C19"/>
</dbReference>
<evidence type="ECO:0000313" key="12">
    <source>
        <dbReference type="Proteomes" id="UP001150904"/>
    </source>
</evidence>
<keyword evidence="12" id="KW-1185">Reference proteome</keyword>
<dbReference type="AlphaFoldDB" id="A0A9W9TEI1"/>
<feature type="compositionally biased region" description="Low complexity" evidence="8">
    <location>
        <begin position="623"/>
        <end position="642"/>
    </location>
</feature>
<proteinExistence type="inferred from homology"/>